<protein>
    <submittedName>
        <fullName evidence="2">Uncharacterized protein</fullName>
    </submittedName>
</protein>
<accession>A0A6M8FKR2</accession>
<name>A0A6M8FKR2_9GAMM</name>
<feature type="transmembrane region" description="Helical" evidence="1">
    <location>
        <begin position="35"/>
        <end position="54"/>
    </location>
</feature>
<evidence type="ECO:0000256" key="1">
    <source>
        <dbReference type="SAM" id="Phobius"/>
    </source>
</evidence>
<feature type="transmembrane region" description="Helical" evidence="1">
    <location>
        <begin position="120"/>
        <end position="140"/>
    </location>
</feature>
<feature type="transmembrane region" description="Helical" evidence="1">
    <location>
        <begin position="6"/>
        <end position="23"/>
    </location>
</feature>
<dbReference type="Pfam" id="PF22285">
    <property type="entry name" value="DUF6962"/>
    <property type="match status" value="1"/>
</dbReference>
<keyword evidence="1" id="KW-0812">Transmembrane</keyword>
<feature type="transmembrane region" description="Helical" evidence="1">
    <location>
        <begin position="147"/>
        <end position="165"/>
    </location>
</feature>
<feature type="transmembrane region" description="Helical" evidence="1">
    <location>
        <begin position="96"/>
        <end position="114"/>
    </location>
</feature>
<gene>
    <name evidence="2" type="ORF">HNE05_14795</name>
</gene>
<dbReference type="RefSeq" id="WP_173209587.1">
    <property type="nucleotide sequence ID" value="NZ_CP053697.2"/>
</dbReference>
<dbReference type="Proteomes" id="UP000501379">
    <property type="component" value="Chromosome"/>
</dbReference>
<evidence type="ECO:0000313" key="2">
    <source>
        <dbReference type="EMBL" id="QKE64560.1"/>
    </source>
</evidence>
<keyword evidence="1" id="KW-0472">Membrane</keyword>
<dbReference type="KEGG" id="pcam:HNE05_14795"/>
<feature type="transmembrane region" description="Helical" evidence="1">
    <location>
        <begin position="177"/>
        <end position="194"/>
    </location>
</feature>
<keyword evidence="1" id="KW-1133">Transmembrane helix</keyword>
<keyword evidence="3" id="KW-1185">Reference proteome</keyword>
<organism evidence="2 3">
    <name type="scientific">Aquipseudomonas campi</name>
    <dbReference type="NCBI Taxonomy" id="2731681"/>
    <lineage>
        <taxon>Bacteria</taxon>
        <taxon>Pseudomonadati</taxon>
        <taxon>Pseudomonadota</taxon>
        <taxon>Gammaproteobacteria</taxon>
        <taxon>Pseudomonadales</taxon>
        <taxon>Pseudomonadaceae</taxon>
        <taxon>Aquipseudomonas</taxon>
    </lineage>
</organism>
<dbReference type="EMBL" id="CP053697">
    <property type="protein sequence ID" value="QKE64560.1"/>
    <property type="molecule type" value="Genomic_DNA"/>
</dbReference>
<reference evidence="2" key="1">
    <citation type="submission" date="2020-07" db="EMBL/GenBank/DDBJ databases">
        <title>Nitrate ammonifying Pseudomonas campi sp. nov. isolated from German agricultural grassland.</title>
        <authorList>
            <person name="Timsy T."/>
            <person name="Ulrich A."/>
            <person name="Spanner T."/>
            <person name="Foesel B."/>
            <person name="Kolb S."/>
            <person name="Horn M.A."/>
            <person name="Behrendt U."/>
        </authorList>
    </citation>
    <scope>NUCLEOTIDE SEQUENCE</scope>
    <source>
        <strain evidence="2">S1-A32-2</strain>
    </source>
</reference>
<dbReference type="AlphaFoldDB" id="A0A6M8FKR2"/>
<dbReference type="InterPro" id="IPR054235">
    <property type="entry name" value="DUF6962"/>
</dbReference>
<proteinExistence type="predicted"/>
<sequence length="209" mass="23228">MQYSTALSDGLLALACLASTLWLRPAFRWRTVQRALLLGFGLPLSAAFCGMVRYGLDPDWSNWHRTFSQLSSYLGLPLLGMASVSLSRGQDWPRRTWTLLMVGLVLLNSASHWFDLQLTYRLLLGLLTLLLILYAGALHWRHVAPTLTAVSVVTLFLLAGLVVGTEGFIGPLRRVDLFHGLLSLAYPLLAWLLLRLQGCARAEIPVKTL</sequence>
<feature type="transmembrane region" description="Helical" evidence="1">
    <location>
        <begin position="66"/>
        <end position="84"/>
    </location>
</feature>
<evidence type="ECO:0000313" key="3">
    <source>
        <dbReference type="Proteomes" id="UP000501379"/>
    </source>
</evidence>